<dbReference type="GO" id="GO:0005886">
    <property type="term" value="C:plasma membrane"/>
    <property type="evidence" value="ECO:0007669"/>
    <property type="project" value="UniProtKB-SubCell"/>
</dbReference>
<evidence type="ECO:0000256" key="5">
    <source>
        <dbReference type="ARBA" id="ARBA00022989"/>
    </source>
</evidence>
<dbReference type="RefSeq" id="WP_004237387.1">
    <property type="nucleotide sequence ID" value="NZ_ABGYJJ040000001.1"/>
</dbReference>
<evidence type="ECO:0000256" key="4">
    <source>
        <dbReference type="ARBA" id="ARBA00022692"/>
    </source>
</evidence>
<evidence type="ECO:0000256" key="6">
    <source>
        <dbReference type="ARBA" id="ARBA00023136"/>
    </source>
</evidence>
<comment type="subcellular location">
    <subcellularLocation>
        <location evidence="1 7">Cell membrane</location>
        <topology evidence="1 7">Multi-pass membrane protein</topology>
    </subcellularLocation>
</comment>
<feature type="transmembrane region" description="Helical" evidence="7">
    <location>
        <begin position="69"/>
        <end position="87"/>
    </location>
</feature>
<keyword evidence="6 7" id="KW-0472">Membrane</keyword>
<reference evidence="8 11" key="2">
    <citation type="submission" date="2018-04" db="EMBL/GenBank/DDBJ databases">
        <title>Whole genome sequencing of Morganella morganii AR_0133.</title>
        <authorList>
            <person name="Conlan S."/>
            <person name="Thomas P.J."/>
            <person name="Mullikin J."/>
            <person name="Frank K.M."/>
            <person name="Segre J.A."/>
        </authorList>
    </citation>
    <scope>NUCLEOTIDE SEQUENCE [LARGE SCALE GENOMIC DNA]</scope>
    <source>
        <strain evidence="8 11">AR_0133</strain>
    </source>
</reference>
<keyword evidence="5 7" id="KW-1133">Transmembrane helix</keyword>
<organism evidence="9 12">
    <name type="scientific">Morganella morganii</name>
    <name type="common">Proteus morganii</name>
    <dbReference type="NCBI Taxonomy" id="582"/>
    <lineage>
        <taxon>Bacteria</taxon>
        <taxon>Pseudomonadati</taxon>
        <taxon>Pseudomonadota</taxon>
        <taxon>Gammaproteobacteria</taxon>
        <taxon>Enterobacterales</taxon>
        <taxon>Morganellaceae</taxon>
        <taxon>Morganella</taxon>
    </lineage>
</organism>
<dbReference type="HAMAP" id="MF_01071">
    <property type="entry name" value="UPF0266"/>
    <property type="match status" value="1"/>
</dbReference>
<dbReference type="Proteomes" id="UP001182247">
    <property type="component" value="Unassembled WGS sequence"/>
</dbReference>
<dbReference type="EMBL" id="JAPKIY010000003">
    <property type="protein sequence ID" value="MDS0896949.1"/>
    <property type="molecule type" value="Genomic_DNA"/>
</dbReference>
<dbReference type="STRING" id="582.AL531_05320"/>
<reference evidence="9" key="1">
    <citation type="submission" date="2017-12" db="EMBL/GenBank/DDBJ databases">
        <title>Genome sequencing and analysis.</title>
        <authorList>
            <person name="Huang Y.-T."/>
        </authorList>
    </citation>
    <scope>NUCLEOTIDE SEQUENCE</scope>
    <source>
        <strain evidence="9">VGH116</strain>
    </source>
</reference>
<evidence type="ECO:0000313" key="12">
    <source>
        <dbReference type="Proteomes" id="UP000650477"/>
    </source>
</evidence>
<dbReference type="PIRSF" id="PIRSF020687">
    <property type="entry name" value="UCP020687"/>
    <property type="match status" value="1"/>
</dbReference>
<evidence type="ECO:0000256" key="1">
    <source>
        <dbReference type="ARBA" id="ARBA00004651"/>
    </source>
</evidence>
<protein>
    <recommendedName>
        <fullName evidence="7">UPF0266 membrane protein AM380_17990</fullName>
    </recommendedName>
</protein>
<dbReference type="NCBIfam" id="NF002791">
    <property type="entry name" value="PRK02913.1"/>
    <property type="match status" value="1"/>
</dbReference>
<evidence type="ECO:0000313" key="11">
    <source>
        <dbReference type="Proteomes" id="UP000244682"/>
    </source>
</evidence>
<dbReference type="EMBL" id="CP028956">
    <property type="protein sequence ID" value="AWC95393.1"/>
    <property type="molecule type" value="Genomic_DNA"/>
</dbReference>
<evidence type="ECO:0000313" key="10">
    <source>
        <dbReference type="EMBL" id="MDS0896949.1"/>
    </source>
</evidence>
<sequence length="152" mass="17537">MSVNDIVLLAVIVLMLLFAVYDEFIVNTLKGKTQLRIKLRRNHRADAVIFILLIGIVIYNNITGHGSPLTTYLLSGCIIIAIYLAFIRSPKLYFKQDGFFYANAYIKYDRIKTMNLSEDGILLVGLENRKIYIKVTHLDDLQKIYNFMINNK</sequence>
<feature type="transmembrane region" description="Helical" evidence="7">
    <location>
        <begin position="6"/>
        <end position="26"/>
    </location>
</feature>
<evidence type="ECO:0000256" key="2">
    <source>
        <dbReference type="ARBA" id="ARBA00009962"/>
    </source>
</evidence>
<evidence type="ECO:0000313" key="8">
    <source>
        <dbReference type="EMBL" id="AWC95393.1"/>
    </source>
</evidence>
<keyword evidence="3 7" id="KW-1003">Cell membrane</keyword>
<dbReference type="EMBL" id="PKLF01000010">
    <property type="protein sequence ID" value="MBE8613273.1"/>
    <property type="molecule type" value="Genomic_DNA"/>
</dbReference>
<accession>A0A0A5UHE1</accession>
<comment type="similarity">
    <text evidence="2 7">Belongs to the UPF0266 family.</text>
</comment>
<feature type="transmembrane region" description="Helical" evidence="7">
    <location>
        <begin position="47"/>
        <end position="63"/>
    </location>
</feature>
<evidence type="ECO:0000256" key="3">
    <source>
        <dbReference type="ARBA" id="ARBA00022475"/>
    </source>
</evidence>
<evidence type="ECO:0000256" key="7">
    <source>
        <dbReference type="HAMAP-Rule" id="MF_01071"/>
    </source>
</evidence>
<dbReference type="OrthoDB" id="2360740at2"/>
<dbReference type="InterPro" id="IPR009328">
    <property type="entry name" value="DUF986"/>
</dbReference>
<evidence type="ECO:0000313" key="9">
    <source>
        <dbReference type="EMBL" id="MBE8613273.1"/>
    </source>
</evidence>
<proteinExistence type="inferred from homology"/>
<name>A0A0A5UHE1_MORMO</name>
<keyword evidence="4 7" id="KW-0812">Transmembrane</keyword>
<dbReference type="Pfam" id="PF06173">
    <property type="entry name" value="DUF986"/>
    <property type="match status" value="1"/>
</dbReference>
<reference evidence="10" key="3">
    <citation type="submission" date="2023-02" db="EMBL/GenBank/DDBJ databases">
        <title>Detection, antimicrobial susceptibility and genomic characterization of NDM-producing species of Morganellaceae, Yersiniaceae, and Enterobacteriaceae other than Klebsiella.</title>
        <authorList>
            <person name="Camargo C.H."/>
            <person name="Sacchi C.T."/>
            <person name="Campos K.R."/>
        </authorList>
    </citation>
    <scope>NUCLEOTIDE SEQUENCE</scope>
    <source>
        <strain evidence="10">1189_21</strain>
    </source>
</reference>
<gene>
    <name evidence="8" type="ORF">AM380_17990</name>
    <name evidence="9" type="ORF">CYG68_12780</name>
    <name evidence="10" type="ORF">OSC06_03115</name>
</gene>
<dbReference type="AlphaFoldDB" id="A0A0A5UHE1"/>
<dbReference type="Proteomes" id="UP000650477">
    <property type="component" value="Unassembled WGS sequence"/>
</dbReference>
<dbReference type="Proteomes" id="UP000244682">
    <property type="component" value="Chromosome"/>
</dbReference>